<evidence type="ECO:0000313" key="3">
    <source>
        <dbReference type="Proteomes" id="UP000753961"/>
    </source>
</evidence>
<comment type="caution">
    <text evidence="2">The sequence shown here is derived from an EMBL/GenBank/DDBJ whole genome shotgun (WGS) entry which is preliminary data.</text>
</comment>
<name>A0A953HTW7_9BACT</name>
<keyword evidence="3" id="KW-1185">Reference proteome</keyword>
<protein>
    <submittedName>
        <fullName evidence="2">Uncharacterized protein</fullName>
    </submittedName>
</protein>
<sequence length="288" mass="33229">MQTKKAKYHLKRIETILSLHEDSLSRLDRDILLEDIRQLYDLVLNHDEVISSQEQQSFHEHLATNPESVIEEPVSAAVTPPAQENKAQVSEPQEPLSKPEQTISSSEPVQDEPKPRTEVTQNQIEPETTAPAVSQEEKVVPPHPSFSNTEEYQDHSASEKMNGTSDSHTSNQPETEEYEDVMVKENESYPELFDFPSTSDLSDRLANTKIEHLNKVLTINDKILFINHLFSGEAIPFQESLKKFEGFYTYEEAKKYASEELVQTYNWTVDEKKETIRQFMRQVKRLYS</sequence>
<accession>A0A953HTW7</accession>
<organism evidence="2 3">
    <name type="scientific">Membranihabitans marinus</name>
    <dbReference type="NCBI Taxonomy" id="1227546"/>
    <lineage>
        <taxon>Bacteria</taxon>
        <taxon>Pseudomonadati</taxon>
        <taxon>Bacteroidota</taxon>
        <taxon>Saprospiria</taxon>
        <taxon>Saprospirales</taxon>
        <taxon>Saprospiraceae</taxon>
        <taxon>Membranihabitans</taxon>
    </lineage>
</organism>
<dbReference type="AlphaFoldDB" id="A0A953HTW7"/>
<gene>
    <name evidence="2" type="ORF">KUV50_08870</name>
</gene>
<dbReference type="EMBL" id="JAHVHU010000008">
    <property type="protein sequence ID" value="MBY5958240.1"/>
    <property type="molecule type" value="Genomic_DNA"/>
</dbReference>
<reference evidence="2" key="1">
    <citation type="submission" date="2021-06" db="EMBL/GenBank/DDBJ databases">
        <title>44 bacteria genomes isolated from Dapeng, Shenzhen.</title>
        <authorList>
            <person name="Zheng W."/>
            <person name="Yu S."/>
            <person name="Huang Y."/>
        </authorList>
    </citation>
    <scope>NUCLEOTIDE SEQUENCE</scope>
    <source>
        <strain evidence="2">DP5N28-2</strain>
    </source>
</reference>
<evidence type="ECO:0000256" key="1">
    <source>
        <dbReference type="SAM" id="MobiDB-lite"/>
    </source>
</evidence>
<evidence type="ECO:0000313" key="2">
    <source>
        <dbReference type="EMBL" id="MBY5958240.1"/>
    </source>
</evidence>
<feature type="region of interest" description="Disordered" evidence="1">
    <location>
        <begin position="69"/>
        <end position="176"/>
    </location>
</feature>
<proteinExistence type="predicted"/>
<dbReference type="RefSeq" id="WP_222579778.1">
    <property type="nucleotide sequence ID" value="NZ_JAHVHU010000008.1"/>
</dbReference>
<feature type="compositionally biased region" description="Polar residues" evidence="1">
    <location>
        <begin position="159"/>
        <end position="173"/>
    </location>
</feature>
<feature type="compositionally biased region" description="Polar residues" evidence="1">
    <location>
        <begin position="99"/>
        <end position="108"/>
    </location>
</feature>
<dbReference type="Proteomes" id="UP000753961">
    <property type="component" value="Unassembled WGS sequence"/>
</dbReference>